<evidence type="ECO:0000313" key="2">
    <source>
        <dbReference type="EMBL" id="KAG5559792.1"/>
    </source>
</evidence>
<dbReference type="Proteomes" id="UP000823749">
    <property type="component" value="Chromosome 2"/>
</dbReference>
<name>A0AAV6L473_9ERIC</name>
<evidence type="ECO:0000256" key="1">
    <source>
        <dbReference type="SAM" id="MobiDB-lite"/>
    </source>
</evidence>
<proteinExistence type="predicted"/>
<keyword evidence="3" id="KW-1185">Reference proteome</keyword>
<comment type="caution">
    <text evidence="2">The sequence shown here is derived from an EMBL/GenBank/DDBJ whole genome shotgun (WGS) entry which is preliminary data.</text>
</comment>
<sequence length="202" mass="21828">MTRASSWATALATTFLVRRTVETPFGSREFGCNGDTAGDDEVVDDDGDDDGDSKYLCSAFWFRRTSQLNIRVVCAASSAAGSSSSEGNFNPYEVLGVSPVAGFEVVNEAYARKQKAAQERRDEATAAQADDDEEYQLADGEDGMSSSSEDVESSGARLNKVILTLALGSFWHALKMMKCLKLASENDECLKLASKNEEFVVA</sequence>
<organism evidence="2 3">
    <name type="scientific">Rhododendron griersonianum</name>
    <dbReference type="NCBI Taxonomy" id="479676"/>
    <lineage>
        <taxon>Eukaryota</taxon>
        <taxon>Viridiplantae</taxon>
        <taxon>Streptophyta</taxon>
        <taxon>Embryophyta</taxon>
        <taxon>Tracheophyta</taxon>
        <taxon>Spermatophyta</taxon>
        <taxon>Magnoliopsida</taxon>
        <taxon>eudicotyledons</taxon>
        <taxon>Gunneridae</taxon>
        <taxon>Pentapetalae</taxon>
        <taxon>asterids</taxon>
        <taxon>Ericales</taxon>
        <taxon>Ericaceae</taxon>
        <taxon>Ericoideae</taxon>
        <taxon>Rhodoreae</taxon>
        <taxon>Rhododendron</taxon>
    </lineage>
</organism>
<evidence type="ECO:0000313" key="3">
    <source>
        <dbReference type="Proteomes" id="UP000823749"/>
    </source>
</evidence>
<dbReference type="AlphaFoldDB" id="A0AAV6L473"/>
<gene>
    <name evidence="2" type="ORF">RHGRI_003175</name>
</gene>
<reference evidence="2" key="1">
    <citation type="submission" date="2020-08" db="EMBL/GenBank/DDBJ databases">
        <title>Plant Genome Project.</title>
        <authorList>
            <person name="Zhang R.-G."/>
        </authorList>
    </citation>
    <scope>NUCLEOTIDE SEQUENCE</scope>
    <source>
        <strain evidence="2">WSP0</strain>
        <tissue evidence="2">Leaf</tissue>
    </source>
</reference>
<protein>
    <submittedName>
        <fullName evidence="2">Uncharacterized protein</fullName>
    </submittedName>
</protein>
<feature type="region of interest" description="Disordered" evidence="1">
    <location>
        <begin position="116"/>
        <end position="151"/>
    </location>
</feature>
<dbReference type="EMBL" id="JACTNZ010000002">
    <property type="protein sequence ID" value="KAG5559792.1"/>
    <property type="molecule type" value="Genomic_DNA"/>
</dbReference>
<accession>A0AAV6L473</accession>
<feature type="compositionally biased region" description="Acidic residues" evidence="1">
    <location>
        <begin position="129"/>
        <end position="142"/>
    </location>
</feature>